<dbReference type="PROSITE" id="PS00455">
    <property type="entry name" value="AMP_BINDING"/>
    <property type="match status" value="1"/>
</dbReference>
<protein>
    <submittedName>
        <fullName evidence="5">Uncharacterized protein</fullName>
    </submittedName>
</protein>
<dbReference type="Gene3D" id="1.10.1200.10">
    <property type="entry name" value="ACP-like"/>
    <property type="match status" value="1"/>
</dbReference>
<gene>
    <name evidence="5" type="ORF">D9757_004361</name>
</gene>
<dbReference type="InterPro" id="IPR042099">
    <property type="entry name" value="ANL_N_sf"/>
</dbReference>
<dbReference type="InterPro" id="IPR020845">
    <property type="entry name" value="AMP-binding_CS"/>
</dbReference>
<evidence type="ECO:0000259" key="3">
    <source>
        <dbReference type="Pfam" id="PF00501"/>
    </source>
</evidence>
<feature type="domain" description="Thioester reductase (TE)" evidence="4">
    <location>
        <begin position="703"/>
        <end position="941"/>
    </location>
</feature>
<dbReference type="SUPFAM" id="SSF47336">
    <property type="entry name" value="ACP-like"/>
    <property type="match status" value="1"/>
</dbReference>
<comment type="caution">
    <text evidence="5">The sequence shown here is derived from an EMBL/GenBank/DDBJ whole genome shotgun (WGS) entry which is preliminary data.</text>
</comment>
<evidence type="ECO:0000259" key="4">
    <source>
        <dbReference type="Pfam" id="PF07993"/>
    </source>
</evidence>
<dbReference type="Gene3D" id="3.40.50.720">
    <property type="entry name" value="NAD(P)-binding Rossmann-like Domain"/>
    <property type="match status" value="1"/>
</dbReference>
<dbReference type="PANTHER" id="PTHR43439:SF2">
    <property type="entry name" value="ENZYME, PUTATIVE (JCVI)-RELATED"/>
    <property type="match status" value="1"/>
</dbReference>
<keyword evidence="1" id="KW-0596">Phosphopantetheine</keyword>
<dbReference type="Gene3D" id="3.40.50.12780">
    <property type="entry name" value="N-terminal domain of ligase-like"/>
    <property type="match status" value="1"/>
</dbReference>
<dbReference type="Pfam" id="PF00501">
    <property type="entry name" value="AMP-binding"/>
    <property type="match status" value="1"/>
</dbReference>
<dbReference type="InterPro" id="IPR013120">
    <property type="entry name" value="FAR_NAD-bd"/>
</dbReference>
<sequence>MASVVKPPFRSSITVPELIQFHYENNPSRPAFVFADGEDTITEISYLEYVRACHRVAHIIRPQRAGPDRAVIALVALSDNLVYQSINVGIMQAGLVPFLISPRLTPPAVINLLKVSGAHRLLTTESTLGDLVLGIKEQLATEDPAFELSIEEAPTLNQLYPKLGHEKGTHPFEPYYPWKPNYPSPKEIAVYLHSSGSTGFPKAIPLSHFMLDNSFANVLRPYYNYHCELRMAGMSAPPFHLLGIYTQFITPLYGAISVALYPPTVTQPGNTPLMATPATTVTHSERTRCNAIVAVPAMLQVWSQNSSGIDFLRAFETVTFAGGPLAPATGDYLVSCGVRLRTVYGATEFGLPTKLDLEGKAGFEDWAWINLGDEPYIRWAPQGDGTSELQLLTTESFEPAVKNLEDVPGYATSDLFSPHPTNPSLWNITGRTDDVIIHSSGEKTVPLPMEHVIISSPLIQGAVMFGRQRDQPGILIELIPDLQIDVSDEAQVAEFRNKIWPVIEQANQIAPAFSRVYKEMILFTTRGKPLPRAAKGTVMRKASYKEYEKEIDELYEVVEANGGGGAVTPPPSWNSQDVQDWIMTQVFELGGSKLGVADDLFEHGIDSLSATIIRLRLATALRNSDDATAKAAAQSIDQAAIYSHPTVESLAKYVVGLIDNSEDLDANHEVLIEQMIEKYSTGLGSITASDSEVPLAKSQVVLLTGSTGNLGSDMLASLLANQNVAKVYVFNRPSSQSSNLDRHRKRFEDKLLDAKLLSSQKLVFLEGEASQPHLGLSDDLYRELLDNVTLIIHNAWRLDFNLSLPSFEPHIRGTRNLIDMARASRFALSTRFLFTSSISAGQSWNTKSQGPYLEQIESNPKYAVGGGYGESKYVSERILQKSGLHTCVLRIGQISGGNPSGAWATSDWYPMMVKSSVSLGILPDAHGVVSWTPMDAISEAILDVAFVTEPLPAVVNLVHPSPRSWTSVVTGVRKALISAKTLDADSLQLVSLQKWTAALDERSIHATTEETANDIVGGLSSQSFAMFRNFVQPAAKILGIVKMLSLGDQAVEEDGNTNAEAGGFNSFVTDNAVQISPRMKSLEPLGEADTDRWVKYWIRNGF</sequence>
<dbReference type="AlphaFoldDB" id="A0A8H5HTM5"/>
<dbReference type="InterPro" id="IPR036736">
    <property type="entry name" value="ACP-like_sf"/>
</dbReference>
<dbReference type="SUPFAM" id="SSF56801">
    <property type="entry name" value="Acetyl-CoA synthetase-like"/>
    <property type="match status" value="1"/>
</dbReference>
<reference evidence="5 6" key="1">
    <citation type="journal article" date="2020" name="ISME J.">
        <title>Uncovering the hidden diversity of litter-decomposition mechanisms in mushroom-forming fungi.</title>
        <authorList>
            <person name="Floudas D."/>
            <person name="Bentzer J."/>
            <person name="Ahren D."/>
            <person name="Johansson T."/>
            <person name="Persson P."/>
            <person name="Tunlid A."/>
        </authorList>
    </citation>
    <scope>NUCLEOTIDE SEQUENCE [LARGE SCALE GENOMIC DNA]</scope>
    <source>
        <strain evidence="5 6">CBS 406.79</strain>
    </source>
</reference>
<evidence type="ECO:0000313" key="5">
    <source>
        <dbReference type="EMBL" id="KAF5389352.1"/>
    </source>
</evidence>
<dbReference type="PANTHER" id="PTHR43439">
    <property type="entry name" value="PHENYLACETATE-COENZYME A LIGASE"/>
    <property type="match status" value="1"/>
</dbReference>
<proteinExistence type="predicted"/>
<keyword evidence="2" id="KW-0597">Phosphoprotein</keyword>
<dbReference type="Pfam" id="PF07993">
    <property type="entry name" value="NAD_binding_4"/>
    <property type="match status" value="1"/>
</dbReference>
<dbReference type="Pfam" id="PF23562">
    <property type="entry name" value="AMP-binding_C_3"/>
    <property type="match status" value="1"/>
</dbReference>
<dbReference type="EMBL" id="JAACJN010000022">
    <property type="protein sequence ID" value="KAF5389352.1"/>
    <property type="molecule type" value="Genomic_DNA"/>
</dbReference>
<dbReference type="InterPro" id="IPR051414">
    <property type="entry name" value="Adenylate-forming_Reductase"/>
</dbReference>
<evidence type="ECO:0000256" key="1">
    <source>
        <dbReference type="ARBA" id="ARBA00022450"/>
    </source>
</evidence>
<organism evidence="5 6">
    <name type="scientific">Collybiopsis confluens</name>
    <dbReference type="NCBI Taxonomy" id="2823264"/>
    <lineage>
        <taxon>Eukaryota</taxon>
        <taxon>Fungi</taxon>
        <taxon>Dikarya</taxon>
        <taxon>Basidiomycota</taxon>
        <taxon>Agaricomycotina</taxon>
        <taxon>Agaricomycetes</taxon>
        <taxon>Agaricomycetidae</taxon>
        <taxon>Agaricales</taxon>
        <taxon>Marasmiineae</taxon>
        <taxon>Omphalotaceae</taxon>
        <taxon>Collybiopsis</taxon>
    </lineage>
</organism>
<evidence type="ECO:0000256" key="2">
    <source>
        <dbReference type="ARBA" id="ARBA00022553"/>
    </source>
</evidence>
<dbReference type="OrthoDB" id="429813at2759"/>
<feature type="domain" description="AMP-dependent synthetase/ligase" evidence="3">
    <location>
        <begin position="24"/>
        <end position="353"/>
    </location>
</feature>
<keyword evidence="6" id="KW-1185">Reference proteome</keyword>
<dbReference type="SUPFAM" id="SSF51735">
    <property type="entry name" value="NAD(P)-binding Rossmann-fold domains"/>
    <property type="match status" value="1"/>
</dbReference>
<name>A0A8H5HTM5_9AGAR</name>
<dbReference type="InterPro" id="IPR036291">
    <property type="entry name" value="NAD(P)-bd_dom_sf"/>
</dbReference>
<dbReference type="Proteomes" id="UP000518752">
    <property type="component" value="Unassembled WGS sequence"/>
</dbReference>
<dbReference type="InterPro" id="IPR000873">
    <property type="entry name" value="AMP-dep_synth/lig_dom"/>
</dbReference>
<accession>A0A8H5HTM5</accession>
<evidence type="ECO:0000313" key="6">
    <source>
        <dbReference type="Proteomes" id="UP000518752"/>
    </source>
</evidence>